<organism evidence="12 13">
    <name type="scientific">Dendryphion nanum</name>
    <dbReference type="NCBI Taxonomy" id="256645"/>
    <lineage>
        <taxon>Eukaryota</taxon>
        <taxon>Fungi</taxon>
        <taxon>Dikarya</taxon>
        <taxon>Ascomycota</taxon>
        <taxon>Pezizomycotina</taxon>
        <taxon>Dothideomycetes</taxon>
        <taxon>Pleosporomycetidae</taxon>
        <taxon>Pleosporales</taxon>
        <taxon>Torulaceae</taxon>
        <taxon>Dendryphion</taxon>
    </lineage>
</organism>
<feature type="compositionally biased region" description="Low complexity" evidence="10">
    <location>
        <begin position="1199"/>
        <end position="1228"/>
    </location>
</feature>
<dbReference type="PANTHER" id="PTHR10408">
    <property type="entry name" value="STEROL O-ACYLTRANSFERASE"/>
    <property type="match status" value="1"/>
</dbReference>
<dbReference type="Proteomes" id="UP000700596">
    <property type="component" value="Unassembled WGS sequence"/>
</dbReference>
<feature type="compositionally biased region" description="Polar residues" evidence="10">
    <location>
        <begin position="110"/>
        <end position="123"/>
    </location>
</feature>
<feature type="transmembrane region" description="Helical" evidence="11">
    <location>
        <begin position="237"/>
        <end position="261"/>
    </location>
</feature>
<evidence type="ECO:0000256" key="5">
    <source>
        <dbReference type="ARBA" id="ARBA00022824"/>
    </source>
</evidence>
<evidence type="ECO:0000256" key="7">
    <source>
        <dbReference type="ARBA" id="ARBA00023136"/>
    </source>
</evidence>
<dbReference type="GO" id="GO:0008204">
    <property type="term" value="P:ergosterol metabolic process"/>
    <property type="evidence" value="ECO:0007669"/>
    <property type="project" value="TreeGrafter"/>
</dbReference>
<keyword evidence="4 11" id="KW-0812">Transmembrane</keyword>
<feature type="transmembrane region" description="Helical" evidence="11">
    <location>
        <begin position="273"/>
        <end position="293"/>
    </location>
</feature>
<dbReference type="Gene3D" id="1.20.58.340">
    <property type="entry name" value="Magnesium transport protein CorA, transmembrane region"/>
    <property type="match status" value="1"/>
</dbReference>
<dbReference type="PANTHER" id="PTHR10408:SF23">
    <property type="entry name" value="STEROL O-ACYLTRANSFERASE 1-RELATED"/>
    <property type="match status" value="1"/>
</dbReference>
<dbReference type="Pfam" id="PF03062">
    <property type="entry name" value="MBOAT"/>
    <property type="match status" value="1"/>
</dbReference>
<dbReference type="Pfam" id="PF01544">
    <property type="entry name" value="CorA"/>
    <property type="match status" value="1"/>
</dbReference>
<feature type="transmembrane region" description="Helical" evidence="11">
    <location>
        <begin position="1077"/>
        <end position="1099"/>
    </location>
</feature>
<evidence type="ECO:0000256" key="9">
    <source>
        <dbReference type="ARBA" id="ARBA00023568"/>
    </source>
</evidence>
<feature type="transmembrane region" description="Helical" evidence="11">
    <location>
        <begin position="300"/>
        <end position="321"/>
    </location>
</feature>
<feature type="compositionally biased region" description="Polar residues" evidence="10">
    <location>
        <begin position="1164"/>
        <end position="1181"/>
    </location>
</feature>
<feature type="compositionally biased region" description="Low complexity" evidence="10">
    <location>
        <begin position="1182"/>
        <end position="1192"/>
    </location>
</feature>
<keyword evidence="13" id="KW-1185">Reference proteome</keyword>
<dbReference type="GO" id="GO:0046873">
    <property type="term" value="F:metal ion transmembrane transporter activity"/>
    <property type="evidence" value="ECO:0007669"/>
    <property type="project" value="InterPro"/>
</dbReference>
<feature type="region of interest" description="Disordered" evidence="10">
    <location>
        <begin position="44"/>
        <end position="123"/>
    </location>
</feature>
<evidence type="ECO:0000256" key="3">
    <source>
        <dbReference type="ARBA" id="ARBA00022679"/>
    </source>
</evidence>
<keyword evidence="7 11" id="KW-0472">Membrane</keyword>
<evidence type="ECO:0000256" key="11">
    <source>
        <dbReference type="SAM" id="Phobius"/>
    </source>
</evidence>
<evidence type="ECO:0000256" key="8">
    <source>
        <dbReference type="ARBA" id="ARBA00023315"/>
    </source>
</evidence>
<dbReference type="OrthoDB" id="10039049at2759"/>
<feature type="region of interest" description="Disordered" evidence="10">
    <location>
        <begin position="1309"/>
        <end position="1357"/>
    </location>
</feature>
<reference evidence="12" key="1">
    <citation type="journal article" date="2021" name="Nat. Commun.">
        <title>Genetic determinants of endophytism in the Arabidopsis root mycobiome.</title>
        <authorList>
            <person name="Mesny F."/>
            <person name="Miyauchi S."/>
            <person name="Thiergart T."/>
            <person name="Pickel B."/>
            <person name="Atanasova L."/>
            <person name="Karlsson M."/>
            <person name="Huettel B."/>
            <person name="Barry K.W."/>
            <person name="Haridas S."/>
            <person name="Chen C."/>
            <person name="Bauer D."/>
            <person name="Andreopoulos W."/>
            <person name="Pangilinan J."/>
            <person name="LaButti K."/>
            <person name="Riley R."/>
            <person name="Lipzen A."/>
            <person name="Clum A."/>
            <person name="Drula E."/>
            <person name="Henrissat B."/>
            <person name="Kohler A."/>
            <person name="Grigoriev I.V."/>
            <person name="Martin F.M."/>
            <person name="Hacquard S."/>
        </authorList>
    </citation>
    <scope>NUCLEOTIDE SEQUENCE</scope>
    <source>
        <strain evidence="12">MPI-CAGE-CH-0243</strain>
    </source>
</reference>
<feature type="region of interest" description="Disordered" evidence="10">
    <location>
        <begin position="1133"/>
        <end position="1272"/>
    </location>
</feature>
<keyword evidence="3" id="KW-0808">Transferase</keyword>
<evidence type="ECO:0000256" key="10">
    <source>
        <dbReference type="SAM" id="MobiDB-lite"/>
    </source>
</evidence>
<sequence>MTAILLRTGPANVRSCTGLPACGSVDDPTCTTETSVITAQYANSPPSMMAENDTTTVGMPVDGSTSNPSSLTNDDSTISHAFSGLSSRPPHGTDGSWTPGTSEENDTEGINDSGGNNGTARQSTKVLIEETGRKGRYTLTADDAEIREILRANTEREAGMLKGKPRPLLRDLVFTRQFTTFDRQNPRASQSPFHGFFTLFWLVLAIQLMKIAAQNYRTEGNILGKAEILHLMVDRDLIPLFITDGAMCFATSFGFFLQKAIANQYLTWNGSGWAIQSLWELFFTISVISVSFYREWPWTHTVFIVLHVFILLMKQHAYAFYNGYLSQVFHRRKLLQQKLIQLNEMEAQDRDSPIAPTSGAAITSALDETRSSQNFHHRRSIGPKYSTNLTSEKSEIASMAKAIEGGKPLDAEQIGAFKRILETEITILSEELRGKCTTTDNAYPKNLTLPNLVEWTCLPTLAYELEYPRLETINWWYVAEKSAATLGVIWIMIIISQAYLYPVVVETVRHKELGMSLEQRWKEFPWVVSDMLFPLLLEQLLAWYVIWECLLNVLAEVTRFADRGFYGDWWNSVSWDQYARDWNRPVHNFLLRHVYHSSISAFHLSKMEATFFTFLLSAVVHEVVMFCLFKKVRGYLFAMQLSQIPLAAISRTRLMKGRDTLGNIIFWIQPPEATQTPYRVTRRLNPQPHIIAPLSYFIQYHRHFFHQALSSSLSSQESLRRTPSARLLNISIMSSQQYVPWDAVELWTSATFDDEGNGKSDEKPEAQYYFDHEVFYTSNANSIHEHLRERLVVAEDKEAPLVVIASIQGNPTWLSPILHEIFPPLASGPMEAMLDVNRWHRGTVILPVADKNAQTMSFFTQYPMLQKSTNEIKFCSVATWVFPLSSAQPGLLDPQPLLPLVIFMACNDNDVAQRLQEHCVASNWQLQHLMRSPGRIFIDLFSILSEWSEVLVSFRRDLARRDAELNDDTKRPDILHQTRALHRDTANLIATREDLRLHITAFQRYQTLTRFLAAKLSSLWTTDIEEEEQLSTRTTELMQTLLHQQESFAVIHRQLENTLSLAFNTEMVSQGQAVGRLNVLAFIFLPLSYVATLFGMTNLSISARWYPVGAAIAIIAVALWFLVSRSIPNSSSKFLHRPKKQQQQQQLIQQPSPVPFDPEVGIGSKQSHSSASDPASRPNVTVSSPTAPAAQPQTPPVNPAITPALTPAATPASTPVPAQTTPAYTPTPISSPGPQYYSPMTAYGPQSPQPLPPSLLPPLPQQQPGVPGPTYAPYPISPTSLYPGAYPNPYAVEKPMDPAYLSSMIPQEMGLHAPSYPSPANLPPSELPQPRRKRLFGRGGNGENGKDKGKGKGKAPA</sequence>
<proteinExistence type="inferred from homology"/>
<keyword evidence="8" id="KW-0012">Acyltransferase</keyword>
<keyword evidence="5" id="KW-0256">Endoplasmic reticulum</keyword>
<keyword evidence="6 11" id="KW-1133">Transmembrane helix</keyword>
<dbReference type="EMBL" id="JAGMWT010000016">
    <property type="protein sequence ID" value="KAH7115316.1"/>
    <property type="molecule type" value="Genomic_DNA"/>
</dbReference>
<dbReference type="InterPro" id="IPR004299">
    <property type="entry name" value="MBOAT_fam"/>
</dbReference>
<feature type="compositionally biased region" description="Pro residues" evidence="10">
    <location>
        <begin position="1316"/>
        <end position="1327"/>
    </location>
</feature>
<protein>
    <submittedName>
        <fullName evidence="12">MBOAT, membrane-bound O-acyltransferase family-domain-containing protein</fullName>
    </submittedName>
</protein>
<feature type="compositionally biased region" description="Pro residues" evidence="10">
    <location>
        <begin position="1247"/>
        <end position="1272"/>
    </location>
</feature>
<feature type="transmembrane region" description="Helical" evidence="11">
    <location>
        <begin position="609"/>
        <end position="629"/>
    </location>
</feature>
<evidence type="ECO:0000313" key="12">
    <source>
        <dbReference type="EMBL" id="KAH7115316.1"/>
    </source>
</evidence>
<name>A0A9P9DAJ4_9PLEO</name>
<evidence type="ECO:0000256" key="1">
    <source>
        <dbReference type="ARBA" id="ARBA00004477"/>
    </source>
</evidence>
<dbReference type="GO" id="GO:0034737">
    <property type="term" value="F:ergosterol O-acyltransferase activity"/>
    <property type="evidence" value="ECO:0007669"/>
    <property type="project" value="TreeGrafter"/>
</dbReference>
<dbReference type="InterPro" id="IPR002523">
    <property type="entry name" value="MgTranspt_CorA/ZnTranspt_ZntB"/>
</dbReference>
<gene>
    <name evidence="12" type="ORF">B0J11DRAFT_572235</name>
</gene>
<feature type="transmembrane region" description="Helical" evidence="11">
    <location>
        <begin position="483"/>
        <end position="504"/>
    </location>
</feature>
<comment type="subcellular location">
    <subcellularLocation>
        <location evidence="1">Endoplasmic reticulum membrane</location>
        <topology evidence="1">Multi-pass membrane protein</topology>
    </subcellularLocation>
</comment>
<dbReference type="InterPro" id="IPR014371">
    <property type="entry name" value="Oat_ACAT_DAG_ARE"/>
</dbReference>
<evidence type="ECO:0000256" key="6">
    <source>
        <dbReference type="ARBA" id="ARBA00022989"/>
    </source>
</evidence>
<comment type="function">
    <text evidence="9">Sterol O-acyltransferase that catalyzes the formation of stery esters.</text>
</comment>
<comment type="similarity">
    <text evidence="2">Belongs to the membrane-bound acyltransferase family. Sterol o-acyltransferase subfamily.</text>
</comment>
<feature type="transmembrane region" description="Helical" evidence="11">
    <location>
        <begin position="1105"/>
        <end position="1123"/>
    </location>
</feature>
<feature type="compositionally biased region" description="Low complexity" evidence="10">
    <location>
        <begin position="1141"/>
        <end position="1150"/>
    </location>
</feature>
<evidence type="ECO:0000256" key="4">
    <source>
        <dbReference type="ARBA" id="ARBA00022692"/>
    </source>
</evidence>
<feature type="compositionally biased region" description="Polar residues" evidence="10">
    <location>
        <begin position="44"/>
        <end position="86"/>
    </location>
</feature>
<dbReference type="GO" id="GO:0005789">
    <property type="term" value="C:endoplasmic reticulum membrane"/>
    <property type="evidence" value="ECO:0007669"/>
    <property type="project" value="UniProtKB-SubCell"/>
</dbReference>
<accession>A0A9P9DAJ4</accession>
<evidence type="ECO:0000313" key="13">
    <source>
        <dbReference type="Proteomes" id="UP000700596"/>
    </source>
</evidence>
<evidence type="ECO:0000256" key="2">
    <source>
        <dbReference type="ARBA" id="ARBA00009010"/>
    </source>
</evidence>
<comment type="caution">
    <text evidence="12">The sequence shown here is derived from an EMBL/GenBank/DDBJ whole genome shotgun (WGS) entry which is preliminary data.</text>
</comment>